<proteinExistence type="predicted"/>
<keyword evidence="3" id="KW-1185">Reference proteome</keyword>
<dbReference type="EMBL" id="CP055901">
    <property type="protein sequence ID" value="QKX60299.1"/>
    <property type="molecule type" value="Genomic_DNA"/>
</dbReference>
<dbReference type="RefSeq" id="XP_035346476.1">
    <property type="nucleotide sequence ID" value="XM_035490583.1"/>
</dbReference>
<dbReference type="OrthoDB" id="3068835at2759"/>
<feature type="region of interest" description="Disordered" evidence="1">
    <location>
        <begin position="352"/>
        <end position="404"/>
    </location>
</feature>
<dbReference type="AlphaFoldDB" id="A0A7H8R1U6"/>
<dbReference type="GeneID" id="55994935"/>
<name>A0A7H8R1U6_TALRU</name>
<protein>
    <submittedName>
        <fullName evidence="2">Uncharacterized protein</fullName>
    </submittedName>
</protein>
<feature type="region of interest" description="Disordered" evidence="1">
    <location>
        <begin position="1"/>
        <end position="43"/>
    </location>
</feature>
<feature type="compositionally biased region" description="Basic residues" evidence="1">
    <location>
        <begin position="279"/>
        <end position="289"/>
    </location>
</feature>
<feature type="region of interest" description="Disordered" evidence="1">
    <location>
        <begin position="270"/>
        <end position="304"/>
    </location>
</feature>
<dbReference type="PANTHER" id="PTHR38887">
    <property type="entry name" value="CHROMOSOME 21, WHOLE GENOME SHOTGUN SEQUENCE"/>
    <property type="match status" value="1"/>
</dbReference>
<dbReference type="Proteomes" id="UP000509510">
    <property type="component" value="Chromosome IV"/>
</dbReference>
<evidence type="ECO:0000313" key="3">
    <source>
        <dbReference type="Proteomes" id="UP000509510"/>
    </source>
</evidence>
<gene>
    <name evidence="2" type="ORF">TRUGW13939_07442</name>
</gene>
<dbReference type="InterPro" id="IPR053221">
    <property type="entry name" value="Burnettramic_acid_biosynth"/>
</dbReference>
<organism evidence="2 3">
    <name type="scientific">Talaromyces rugulosus</name>
    <name type="common">Penicillium rugulosum</name>
    <dbReference type="NCBI Taxonomy" id="121627"/>
    <lineage>
        <taxon>Eukaryota</taxon>
        <taxon>Fungi</taxon>
        <taxon>Dikarya</taxon>
        <taxon>Ascomycota</taxon>
        <taxon>Pezizomycotina</taxon>
        <taxon>Eurotiomycetes</taxon>
        <taxon>Eurotiomycetidae</taxon>
        <taxon>Eurotiales</taxon>
        <taxon>Trichocomaceae</taxon>
        <taxon>Talaromyces</taxon>
        <taxon>Talaromyces sect. Islandici</taxon>
    </lineage>
</organism>
<accession>A0A7H8R1U6</accession>
<feature type="compositionally biased region" description="Basic and acidic residues" evidence="1">
    <location>
        <begin position="352"/>
        <end position="381"/>
    </location>
</feature>
<reference evidence="3" key="1">
    <citation type="submission" date="2020-06" db="EMBL/GenBank/DDBJ databases">
        <title>A chromosome-scale genome assembly of Talaromyces rugulosus W13939.</title>
        <authorList>
            <person name="Wang B."/>
            <person name="Guo L."/>
            <person name="Ye K."/>
            <person name="Wang L."/>
        </authorList>
    </citation>
    <scope>NUCLEOTIDE SEQUENCE [LARGE SCALE GENOMIC DNA]</scope>
    <source>
        <strain evidence="3">W13939</strain>
    </source>
</reference>
<dbReference type="KEGG" id="trg:TRUGW13939_07442"/>
<evidence type="ECO:0000256" key="1">
    <source>
        <dbReference type="SAM" id="MobiDB-lite"/>
    </source>
</evidence>
<evidence type="ECO:0000313" key="2">
    <source>
        <dbReference type="EMBL" id="QKX60299.1"/>
    </source>
</evidence>
<dbReference type="PANTHER" id="PTHR38887:SF1">
    <property type="entry name" value="RAS MODIFICATION PROTEIN ERF4"/>
    <property type="match status" value="1"/>
</dbReference>
<sequence>MFLPQQQLQRHGDQHAHEYAYSPPPPPYAEHPYSALNNSTEAPAPVVEEVSKEDIQNEENFVESTLQWIPRQPSPAQMQRTSLNKPVIIPRVDVTSRLKAPLPFLRAYSPELRAHNINETDFLAFIDNVGVAQAGSPVFQAVNVAGMGIGFVPYHWAQATGAGLEVAAGVGTAAVSAIRTKKFLGRSNEEYFSPRGLKVSLKKDKEVASIVGFPSNQRLLAPVDIGPNSVISMRDRRMAALGPYIAPLTTDVPPPTTQRNILDKIAAKQVEKTTERKEKGLRKKQRKAQQKQESIERLRGNGYDIHNEHHEVYIDDGSSSDSDSSTDSAESKIAKLDREIKKINRKADAELLEKGSSKAAKIEHERSKELAKVQREKDKRERKINKKLGKAQEKGQKRDSKTEKKVTKMEYIVIESLV</sequence>
<feature type="compositionally biased region" description="Basic and acidic residues" evidence="1">
    <location>
        <begin position="293"/>
        <end position="304"/>
    </location>
</feature>
<feature type="compositionally biased region" description="Basic and acidic residues" evidence="1">
    <location>
        <begin position="390"/>
        <end position="404"/>
    </location>
</feature>